<protein>
    <recommendedName>
        <fullName evidence="2">DUF4550 domain-containing protein</fullName>
    </recommendedName>
</protein>
<keyword evidence="4" id="KW-1185">Reference proteome</keyword>
<reference evidence="3 4" key="1">
    <citation type="journal article" date="2022" name="Gigascience">
        <title>A chromosome-level genome assembly and annotation of the desert horned lizard, Phrynosoma platyrhinos, provides insight into chromosomal rearrangements among reptiles.</title>
        <authorList>
            <person name="Koochekian N."/>
            <person name="Ascanio A."/>
            <person name="Farleigh K."/>
            <person name="Card D.C."/>
            <person name="Schield D.R."/>
            <person name="Castoe T.A."/>
            <person name="Jezkova T."/>
        </authorList>
    </citation>
    <scope>NUCLEOTIDE SEQUENCE [LARGE SCALE GENOMIC DNA]</scope>
    <source>
        <strain evidence="3">NK-2021</strain>
    </source>
</reference>
<feature type="region of interest" description="Disordered" evidence="1">
    <location>
        <begin position="256"/>
        <end position="283"/>
    </location>
</feature>
<evidence type="ECO:0000259" key="2">
    <source>
        <dbReference type="Pfam" id="PF15084"/>
    </source>
</evidence>
<organism evidence="3 4">
    <name type="scientific">Phrynosoma platyrhinos</name>
    <name type="common">Desert horned lizard</name>
    <dbReference type="NCBI Taxonomy" id="52577"/>
    <lineage>
        <taxon>Eukaryota</taxon>
        <taxon>Metazoa</taxon>
        <taxon>Chordata</taxon>
        <taxon>Craniata</taxon>
        <taxon>Vertebrata</taxon>
        <taxon>Euteleostomi</taxon>
        <taxon>Lepidosauria</taxon>
        <taxon>Squamata</taxon>
        <taxon>Bifurcata</taxon>
        <taxon>Unidentata</taxon>
        <taxon>Episquamata</taxon>
        <taxon>Toxicofera</taxon>
        <taxon>Iguania</taxon>
        <taxon>Phrynosomatidae</taxon>
        <taxon>Phrynosomatinae</taxon>
        <taxon>Phrynosoma</taxon>
    </lineage>
</organism>
<dbReference type="Proteomes" id="UP000826234">
    <property type="component" value="Unassembled WGS sequence"/>
</dbReference>
<accession>A0ABQ7TKU5</accession>
<dbReference type="PANTHER" id="PTHR33667:SF7">
    <property type="entry name" value="RIKEN CDNA 1810020O05 GENE"/>
    <property type="match status" value="1"/>
</dbReference>
<dbReference type="InterPro" id="IPR027876">
    <property type="entry name" value="DUF4550"/>
</dbReference>
<evidence type="ECO:0000313" key="4">
    <source>
        <dbReference type="Proteomes" id="UP000826234"/>
    </source>
</evidence>
<evidence type="ECO:0000256" key="1">
    <source>
        <dbReference type="SAM" id="MobiDB-lite"/>
    </source>
</evidence>
<dbReference type="Pfam" id="PF15084">
    <property type="entry name" value="DUF4550"/>
    <property type="match status" value="1"/>
</dbReference>
<dbReference type="PANTHER" id="PTHR33667">
    <property type="entry name" value="SI:DKEY-57N24.6"/>
    <property type="match status" value="1"/>
</dbReference>
<name>A0ABQ7TKU5_PHRPL</name>
<feature type="region of interest" description="Disordered" evidence="1">
    <location>
        <begin position="1"/>
        <end position="54"/>
    </location>
</feature>
<feature type="compositionally biased region" description="Basic and acidic residues" evidence="1">
    <location>
        <begin position="1"/>
        <end position="24"/>
    </location>
</feature>
<proteinExistence type="predicted"/>
<comment type="caution">
    <text evidence="3">The sequence shown here is derived from an EMBL/GenBank/DDBJ whole genome shotgun (WGS) entry which is preliminary data.</text>
</comment>
<dbReference type="EMBL" id="JAIPUX010000439">
    <property type="protein sequence ID" value="KAH0630092.1"/>
    <property type="molecule type" value="Genomic_DNA"/>
</dbReference>
<gene>
    <name evidence="3" type="ORF">JD844_012717</name>
</gene>
<sequence length="1219" mass="139705">MASKLPDLEGKGECAEEAAAKAKETGLISPHSESTYESEFPEARAGGYPTPEDETLKTWPASKHDIQRTPSRTREGFIPKMHRFYHMEYFLLPDDIDPRKLDLVLFGPLAKLYLETESKVVKPWLENDQIWVSWNHSVEINVTNDFLIKLRDHNIKLRLWDIKEKVCSKARFSKQKVPYSDQGDFEVLNLYVDFGFVGSEMPKSFICHIQDYLPLGAVKRIVLCQRDCVERNLPKPSCTKHKVKEGSYMQVKAAATSKRLEEESKADEHRSFPRGGSAHIPTKSEENIHSLSYRQLLTSFYSFEQICPITVNSVLLQLSERKKTVQKSAMTVSEKKSGTTPHKSSAKEAAAQAALARKFGIAFLQLSLMPLLSGERYVASQLEEKSPKILDAYLSFSVEKALMTEKQKRELNPLVIRIKSARCLPTTPVPIEVLQSSCVPVYCKYQFHDMLPHQTQGRDHGTDVFFKDMNVVLVGTLKPGELSEYLRGPPLEIEVHDRDKKMEAIRTKPSLFGEEPGDSKLSNLNNITSRYMLQNPISEAIWHPYGIAKISLANLLLGEKTLNFTAPIQNCSVQDTSLCQGENIAEKDRGADGSQVAQMPMGHYVTAESHLKVRVEITVPLHPEDELDDTETAHCPYGCIIYIFDYKNTSLLSYLLQEITRINAEALHLESYPLPTIQKSLNTLKLNRKLPFEDISPLDIITGFHILDGAIHLLVLEGFKNKGLKKLWNKKIDRLQEAKTGRLQIFYNSQLSFHQRLYADLEAIVFHIRLCKPLTSIMKQPLLYIRDMVPQPCFEALIRLDYICQVTKLRDVIHHNLLPSAEMITMLSQEFGIPLSKDDLVIEQYPKISDRCNIPIKCLHRRRDMRCHLDNHNEEYIMKKKEMENLTPQDYIQSNIENLNLFSKMVKKEVPKTIRAFPSDGKSIFNYSCQTLNSAEIAKKLLREEMAQVPGQRFAYGHEYLSSMFEPVDEHSVKKESMEQSKKLWLSPGGFVYPGFKSSIESNLHPRMPDEARLMELSEKWQENFFNAGQLKPVLDRDRWSWDKRNDDFELYKKPPRAVVILDTHREGVQQIAVQLRFYVVECNPTPAAEIPDTVVMASFNKGFVPGNEPYLSLKSNINIIPCYDRKHNVFKTLKGADFRTICHKHSFRYKRQPPPQSILKNNKILTEDVQDADTPTFNTAVNAEANDIILQHLWRPQRVLVTKRFHRVPGAVCPDMFL</sequence>
<evidence type="ECO:0000313" key="3">
    <source>
        <dbReference type="EMBL" id="KAH0630092.1"/>
    </source>
</evidence>
<feature type="compositionally biased region" description="Basic and acidic residues" evidence="1">
    <location>
        <begin position="258"/>
        <end position="271"/>
    </location>
</feature>
<feature type="domain" description="DUF4550" evidence="2">
    <location>
        <begin position="83"/>
        <end position="176"/>
    </location>
</feature>